<dbReference type="Pfam" id="PF00078">
    <property type="entry name" value="RVT_1"/>
    <property type="match status" value="1"/>
</dbReference>
<dbReference type="SUPFAM" id="SSF53098">
    <property type="entry name" value="Ribonuclease H-like"/>
    <property type="match status" value="1"/>
</dbReference>
<keyword evidence="4" id="KW-1185">Reference proteome</keyword>
<dbReference type="PANTHER" id="PTHR33481:SF1">
    <property type="entry name" value="ENDONUCLEASE_EXONUCLEASE_PHOSPHATASE DOMAIN-CONTAINING PROTEIN-RELATED"/>
    <property type="match status" value="1"/>
</dbReference>
<accession>W9BYB3</accession>
<evidence type="ECO:0000259" key="2">
    <source>
        <dbReference type="PROSITE" id="PS50878"/>
    </source>
</evidence>
<dbReference type="InterPro" id="IPR000477">
    <property type="entry name" value="RT_dom"/>
</dbReference>
<dbReference type="SUPFAM" id="SSF56219">
    <property type="entry name" value="DNase I-like"/>
    <property type="match status" value="1"/>
</dbReference>
<proteinExistence type="predicted"/>
<feature type="region of interest" description="Disordered" evidence="1">
    <location>
        <begin position="1576"/>
        <end position="1645"/>
    </location>
</feature>
<dbReference type="EMBL" id="AYSA01000864">
    <property type="protein sequence ID" value="ESZ89587.1"/>
    <property type="molecule type" value="Genomic_DNA"/>
</dbReference>
<feature type="compositionally biased region" description="Polar residues" evidence="1">
    <location>
        <begin position="1576"/>
        <end position="1601"/>
    </location>
</feature>
<protein>
    <recommendedName>
        <fullName evidence="2">Reverse transcriptase domain-containing protein</fullName>
    </recommendedName>
</protein>
<evidence type="ECO:0000313" key="3">
    <source>
        <dbReference type="EMBL" id="ESZ89587.1"/>
    </source>
</evidence>
<dbReference type="PANTHER" id="PTHR33481">
    <property type="entry name" value="REVERSE TRANSCRIPTASE"/>
    <property type="match status" value="1"/>
</dbReference>
<sequence>MASLTAPPEVVDLENADFTKTRDPETPSNLQNRSKRRQRTFTNEVPPVLQLGSKANTNNTSPAMIQRKVMTGLVEAIDRYVNFFAAGDERTAARKLSTRVVEILTLSINDGSDRASTASYTPPATRSSASLKTQTTTKTYAGILKTPKTSQNGAGREDPLTHQEAPPKAPHDSARAKQRATRTARSTDHRLLIAISPAARISRPAPYALRSALVGAISGLTLADVPTISATKTGWAITPKNPATQELLLTQENKEIILRISRGTQVHQSVTWYNYAVPGVPASIRTLDGLPADTASHVEAEVQAQTGQTPVSCRPSRHGANPHNGTITWVVSFLEPVRGFRLFNASELAREIKAKPTITRHDTGCQGWCNPTRCTRLTRCANCGARKDTHEGPQGPNCTAKARCANCFGPFAAGHPNCPAAPKVVDGKVTAPTKPQLKAIRKPALAMEAAMLASQKDKDKESPIQGPTLATVTPELTTTPTLRKRPGAQITAYETSREGPTAAQLKRDSAVATTAQTEPDRVAGLLKRSTAASSRSRRRPSLKTRLNEEALASTQQDIEMGEDPQPSAHEIRDLTVCWANVGRIPEAHDTILQMAFEDKTDVLCVQEPSTFPLTKTKTHPGWTLYAPVDSWTGTSPEQREAERPRVLTQPRTEQVLTYVIELQPPPGCLIGGDFNAIHETWQPGTENQRGGNELAAWADLAELEFIGERGAPTHTGGNVLDLTFSNIPFTETRVRHDLHNESDHHTLITTIPGRGIKPLNQHNICVPETELPRLAGLVANGVAYLPTNDTLDTPGKIDDFADQITQVIKQAITAVRTTDKGKGKAAPWWTTECKRTYTKHLSRQAIPGNPPTTTTKDFKTTVRAAKRNYWRHVIDDISSDKDLYKIWEGNGHLPWNSRLTLEEVEASVIGVSSTSPGTDQVTKCLKHSHFPKTWKLAEVAMLPKIGKKDMTSARSWRPIALLSCIGKGLERIVTKQLGWTALRHGIINPQHSKALPKRSAMDLVASFTHDVETALGAGKKVTMVTMDVQGAFDTLLKRRLLTKITKQGWPKDLLLLIDSFLTERKNPPGLPLITSPVHAVPGGATLTRHLPQVRKLEMIHISMDNGNAAPAIRVNEELTIHPIVATETNTRPALRWLGGSDKAYPRPGQSYARPPAHAMRKAVTTCVLPSLLYGTEAWYGGRFKAARRLKTGQTKVSARLGWHVTQIEKVLTVAIRGVIPAWKTTPVTALYCETGLPSAMAALEEAKLRFALRLQSVDATHPLTKRIEPPIIIKRRDTGTRQRTKTKVQRLGLLVPPIPKPTLKPPRYTTSYRIDPTEGIDKKTAAKAFNTWQEPDTGGLRFHQHPVTHLRRGSHRSMERPGAHPQGRQTFNNCHKTMKDYDIRVKWSPGHESIEGNEVANHLADLGAKKPSWDTGPASQPTYSGVRSIARILKEKARQEWWTACKPALSLWYKQWDPVYKVKPLPKLLLPRVVLYKLITIRTSHGDFGWYHRKFGYTGDTECSCGRPKTPAHLVHCRKARDTFEQWPNKPPKLPSTNKEGIEYLRQVLSNPADFAKLLKLTKFYEDIYPKTDSQCTIQTKPQTPSAECMQRNNNSNSNGKPTAKAHPPTPDKTAGPPQLAEERMYKLEGNTRLPGMALRTSAYP</sequence>
<dbReference type="OrthoDB" id="3561817at2759"/>
<dbReference type="HOGENOM" id="CLU_000680_23_0_1"/>
<feature type="region of interest" description="Disordered" evidence="1">
    <location>
        <begin position="493"/>
        <end position="554"/>
    </location>
</feature>
<dbReference type="InterPro" id="IPR036397">
    <property type="entry name" value="RNaseH_sf"/>
</dbReference>
<feature type="domain" description="Reverse transcriptase" evidence="2">
    <location>
        <begin position="923"/>
        <end position="1183"/>
    </location>
</feature>
<comment type="caution">
    <text evidence="3">The sequence shown here is derived from an EMBL/GenBank/DDBJ whole genome shotgun (WGS) entry which is preliminary data.</text>
</comment>
<evidence type="ECO:0000256" key="1">
    <source>
        <dbReference type="SAM" id="MobiDB-lite"/>
    </source>
</evidence>
<dbReference type="GO" id="GO:0003676">
    <property type="term" value="F:nucleic acid binding"/>
    <property type="evidence" value="ECO:0007669"/>
    <property type="project" value="InterPro"/>
</dbReference>
<dbReference type="Gene3D" id="3.30.420.10">
    <property type="entry name" value="Ribonuclease H-like superfamily/Ribonuclease H"/>
    <property type="match status" value="1"/>
</dbReference>
<dbReference type="GO" id="GO:0003824">
    <property type="term" value="F:catalytic activity"/>
    <property type="evidence" value="ECO:0007669"/>
    <property type="project" value="InterPro"/>
</dbReference>
<organism evidence="3 4">
    <name type="scientific">Sclerotinia borealis (strain F-4128)</name>
    <dbReference type="NCBI Taxonomy" id="1432307"/>
    <lineage>
        <taxon>Eukaryota</taxon>
        <taxon>Fungi</taxon>
        <taxon>Dikarya</taxon>
        <taxon>Ascomycota</taxon>
        <taxon>Pezizomycotina</taxon>
        <taxon>Leotiomycetes</taxon>
        <taxon>Helotiales</taxon>
        <taxon>Sclerotiniaceae</taxon>
        <taxon>Sclerotinia</taxon>
    </lineage>
</organism>
<feature type="compositionally biased region" description="Polar residues" evidence="1">
    <location>
        <begin position="112"/>
        <end position="139"/>
    </location>
</feature>
<reference evidence="3 4" key="1">
    <citation type="journal article" date="2014" name="Genome Announc.">
        <title>Draft genome sequence of Sclerotinia borealis, a psychrophilic plant pathogenic fungus.</title>
        <authorList>
            <person name="Mardanov A.V."/>
            <person name="Beletsky A.V."/>
            <person name="Kadnikov V.V."/>
            <person name="Ignatov A.N."/>
            <person name="Ravin N.V."/>
        </authorList>
    </citation>
    <scope>NUCLEOTIDE SEQUENCE [LARGE SCALE GENOMIC DNA]</scope>
    <source>
        <strain evidence="4">F-4157</strain>
    </source>
</reference>
<dbReference type="InterPro" id="IPR036691">
    <property type="entry name" value="Endo/exonu/phosph_ase_sf"/>
</dbReference>
<dbReference type="InterPro" id="IPR005135">
    <property type="entry name" value="Endo/exonuclease/phosphatase"/>
</dbReference>
<feature type="region of interest" description="Disordered" evidence="1">
    <location>
        <begin position="19"/>
        <end position="42"/>
    </location>
</feature>
<gene>
    <name evidence="3" type="ORF">SBOR_10028</name>
</gene>
<dbReference type="Proteomes" id="UP000019487">
    <property type="component" value="Unassembled WGS sequence"/>
</dbReference>
<feature type="region of interest" description="Disordered" evidence="1">
    <location>
        <begin position="112"/>
        <end position="186"/>
    </location>
</feature>
<dbReference type="Gene3D" id="3.60.10.10">
    <property type="entry name" value="Endonuclease/exonuclease/phosphatase"/>
    <property type="match status" value="1"/>
</dbReference>
<dbReference type="PROSITE" id="PS50878">
    <property type="entry name" value="RT_POL"/>
    <property type="match status" value="1"/>
</dbReference>
<dbReference type="Pfam" id="PF14529">
    <property type="entry name" value="Exo_endo_phos_2"/>
    <property type="match status" value="1"/>
</dbReference>
<dbReference type="InterPro" id="IPR012337">
    <property type="entry name" value="RNaseH-like_sf"/>
</dbReference>
<name>W9BYB3_SCLBF</name>
<dbReference type="STRING" id="1432307.W9BYB3"/>
<feature type="compositionally biased region" description="Low complexity" evidence="1">
    <location>
        <begin position="525"/>
        <end position="534"/>
    </location>
</feature>
<evidence type="ECO:0000313" key="4">
    <source>
        <dbReference type="Proteomes" id="UP000019487"/>
    </source>
</evidence>